<dbReference type="Gene3D" id="3.40.30.10">
    <property type="entry name" value="Glutaredoxin"/>
    <property type="match status" value="1"/>
</dbReference>
<dbReference type="Proteomes" id="UP000504603">
    <property type="component" value="Unplaced"/>
</dbReference>
<dbReference type="InterPro" id="IPR002109">
    <property type="entry name" value="Glutaredoxin"/>
</dbReference>
<dbReference type="Pfam" id="PF23733">
    <property type="entry name" value="GRXCR1-2_C"/>
    <property type="match status" value="1"/>
</dbReference>
<dbReference type="PANTHER" id="PTHR45669">
    <property type="entry name" value="GLUTAREDOXIN DOMAIN-CONTAINING CYSTEINE-RICH PROTEIN CG12206-RELATED"/>
    <property type="match status" value="1"/>
</dbReference>
<evidence type="ECO:0000313" key="3">
    <source>
        <dbReference type="Proteomes" id="UP000504603"/>
    </source>
</evidence>
<evidence type="ECO:0000259" key="2">
    <source>
        <dbReference type="Pfam" id="PF00462"/>
    </source>
</evidence>
<dbReference type="Pfam" id="PF00462">
    <property type="entry name" value="Glutaredoxin"/>
    <property type="match status" value="1"/>
</dbReference>
<reference evidence="4" key="1">
    <citation type="submission" date="2025-08" db="UniProtKB">
        <authorList>
            <consortium name="RefSeq"/>
        </authorList>
    </citation>
    <scope>IDENTIFICATION</scope>
    <source>
        <strain evidence="4">OHB3-1</strain>
    </source>
</reference>
<dbReference type="AlphaFoldDB" id="A0A6J1D2Q7"/>
<sequence>MWRSWNKSMVQIPDKAAQSPSFACSSFKDVQELFADESPKPAARKAAIVFQRVRFVNSLLRAWSNLPQEGQSRLRFQPEPEPVVKFLDPNPKSNKSPPVTAPTRSTAAAPVSDERIVVYFTSLRVVRSTFEDCRAVRSILWGFRVSVDERDLAMDSGFVAELQRIIGKKELALPAVFIGGEYIGGAEEIRQLHETGELKKLIEGLPKAESGVCEACVGYRFLLCDECNGSHKLFTEKTGFKTCTACNENGLIRCHSCSSATF</sequence>
<feature type="domain" description="Glutaredoxin" evidence="2">
    <location>
        <begin position="117"/>
        <end position="183"/>
    </location>
</feature>
<gene>
    <name evidence="4" type="primary">LOC111017037</name>
</gene>
<feature type="compositionally biased region" description="Polar residues" evidence="1">
    <location>
        <begin position="91"/>
        <end position="106"/>
    </location>
</feature>
<dbReference type="CDD" id="cd03031">
    <property type="entry name" value="GRX_GRX_like"/>
    <property type="match status" value="1"/>
</dbReference>
<proteinExistence type="predicted"/>
<organism evidence="3 4">
    <name type="scientific">Momordica charantia</name>
    <name type="common">Bitter gourd</name>
    <name type="synonym">Balsam pear</name>
    <dbReference type="NCBI Taxonomy" id="3673"/>
    <lineage>
        <taxon>Eukaryota</taxon>
        <taxon>Viridiplantae</taxon>
        <taxon>Streptophyta</taxon>
        <taxon>Embryophyta</taxon>
        <taxon>Tracheophyta</taxon>
        <taxon>Spermatophyta</taxon>
        <taxon>Magnoliopsida</taxon>
        <taxon>eudicotyledons</taxon>
        <taxon>Gunneridae</taxon>
        <taxon>Pentapetalae</taxon>
        <taxon>rosids</taxon>
        <taxon>fabids</taxon>
        <taxon>Cucurbitales</taxon>
        <taxon>Cucurbitaceae</taxon>
        <taxon>Momordiceae</taxon>
        <taxon>Momordica</taxon>
    </lineage>
</organism>
<dbReference type="KEGG" id="mcha:111017037"/>
<name>A0A6J1D2Q7_MOMCH</name>
<dbReference type="OrthoDB" id="423313at2759"/>
<protein>
    <submittedName>
        <fullName evidence="4">Uncharacterized protein At5g39865</fullName>
    </submittedName>
</protein>
<dbReference type="InterPro" id="IPR036249">
    <property type="entry name" value="Thioredoxin-like_sf"/>
</dbReference>
<dbReference type="RefSeq" id="XP_022148370.1">
    <property type="nucleotide sequence ID" value="XM_022292678.1"/>
</dbReference>
<feature type="region of interest" description="Disordered" evidence="1">
    <location>
        <begin position="82"/>
        <end position="106"/>
    </location>
</feature>
<accession>A0A6J1D2Q7</accession>
<dbReference type="PANTHER" id="PTHR45669:SF26">
    <property type="entry name" value="GLUTAREDOXIN DOMAIN-CONTAINING PROTEIN"/>
    <property type="match status" value="1"/>
</dbReference>
<dbReference type="GeneID" id="111017037"/>
<evidence type="ECO:0000313" key="4">
    <source>
        <dbReference type="RefSeq" id="XP_022148370.1"/>
    </source>
</evidence>
<keyword evidence="3" id="KW-1185">Reference proteome</keyword>
<dbReference type="PROSITE" id="PS51354">
    <property type="entry name" value="GLUTAREDOXIN_2"/>
    <property type="match status" value="1"/>
</dbReference>
<dbReference type="SUPFAM" id="SSF52833">
    <property type="entry name" value="Thioredoxin-like"/>
    <property type="match status" value="1"/>
</dbReference>
<evidence type="ECO:0000256" key="1">
    <source>
        <dbReference type="SAM" id="MobiDB-lite"/>
    </source>
</evidence>